<dbReference type="EMBL" id="LK056673">
    <property type="protein sequence ID" value="CDR88191.1"/>
    <property type="molecule type" value="Genomic_DNA"/>
</dbReference>
<organism evidence="1">
    <name type="scientific">Sporisorium scitamineum</name>
    <dbReference type="NCBI Taxonomy" id="49012"/>
    <lineage>
        <taxon>Eukaryota</taxon>
        <taxon>Fungi</taxon>
        <taxon>Dikarya</taxon>
        <taxon>Basidiomycota</taxon>
        <taxon>Ustilaginomycotina</taxon>
        <taxon>Ustilaginomycetes</taxon>
        <taxon>Ustilaginales</taxon>
        <taxon>Ustilaginaceae</taxon>
        <taxon>Sporisorium</taxon>
    </lineage>
</organism>
<reference evidence="1" key="1">
    <citation type="submission" date="2014-06" db="EMBL/GenBank/DDBJ databases">
        <authorList>
            <person name="Ju J."/>
            <person name="Zhang J."/>
        </authorList>
    </citation>
    <scope>NUCLEOTIDE SEQUENCE</scope>
    <source>
        <strain evidence="1">SscI8</strain>
    </source>
</reference>
<protein>
    <submittedName>
        <fullName evidence="1">Uncharacterized protein</fullName>
    </submittedName>
</protein>
<name>A0A127Z2Z0_9BASI</name>
<proteinExistence type="predicted"/>
<sequence length="261" mass="29000">MYPLTNVSDVLFHKWLPAMFKDDLDGFQIVRAFLKGNVQPEGCRCRLEAGYINITMLLEGWHWSLGGGDNPPNLMVPIKPALLAARESAQQLIATTKLHHNGAPQALRKQYVKHVHDEKAASNWIQQHHIVPTSGSPSCDSARYERSGAAAVDRLCESFQPLNSTFNDRTIALLSRKPLTLPHAGALACSIEETITTNMKAFRVGSLPNKSAIPFVHLHRCNQDWRSDLRRALLHPDHVQRLCHAQLCMAHGPALGPTAPH</sequence>
<accession>A0A127Z2Z0</accession>
<evidence type="ECO:0000313" key="1">
    <source>
        <dbReference type="EMBL" id="CDR88191.1"/>
    </source>
</evidence>
<dbReference type="AlphaFoldDB" id="A0A127Z2Z0"/>
<gene>
    <name evidence="1" type="ORF">SPSC_03851</name>
</gene>